<dbReference type="eggNOG" id="ENOG503377U">
    <property type="taxonomic scope" value="Bacteria"/>
</dbReference>
<dbReference type="RefSeq" id="WP_026796996.1">
    <property type="nucleotide sequence ID" value="NZ_CM002803.1"/>
</dbReference>
<accession>A0A073CLI7</accession>
<dbReference type="HOGENOM" id="CLU_2900285_0_0_3"/>
<feature type="transmembrane region" description="Helical" evidence="1">
    <location>
        <begin position="36"/>
        <end position="61"/>
    </location>
</feature>
<name>A0A073CLI7_PLAA1</name>
<keyword evidence="1" id="KW-0812">Transmembrane</keyword>
<sequence>MQYYFTAFIVIFFIACYGYSYFIVKLAKQKGEEFLLFGMLFGLFGFMAFCAASVPFLHWLLD</sequence>
<feature type="transmembrane region" description="Helical" evidence="1">
    <location>
        <begin position="6"/>
        <end position="24"/>
    </location>
</feature>
<reference evidence="2 3" key="1">
    <citation type="journal article" date="2014" name="Appl. Environ. Microbiol.">
        <title>Elucidation of insertion elements encoded on plasmids and in vitro construction of shuttle vectors from the toxic cyanobacterium Planktothrix.</title>
        <authorList>
            <person name="Christiansen G."/>
            <person name="Goesmann A."/>
            <person name="Kurmayer R."/>
        </authorList>
    </citation>
    <scope>NUCLEOTIDE SEQUENCE [LARGE SCALE GENOMIC DNA]</scope>
    <source>
        <strain evidence="2 3">NIVA-CYA 126/8</strain>
    </source>
</reference>
<organism evidence="2 3">
    <name type="scientific">Planktothrix agardhii (strain NIVA-CYA 126/8)</name>
    <dbReference type="NCBI Taxonomy" id="388467"/>
    <lineage>
        <taxon>Bacteria</taxon>
        <taxon>Bacillati</taxon>
        <taxon>Cyanobacteriota</taxon>
        <taxon>Cyanophyceae</taxon>
        <taxon>Oscillatoriophycideae</taxon>
        <taxon>Oscillatoriales</taxon>
        <taxon>Microcoleaceae</taxon>
        <taxon>Planktothrix</taxon>
    </lineage>
</organism>
<dbReference type="EMBL" id="CM002803">
    <property type="protein sequence ID" value="KEI68777.1"/>
    <property type="molecule type" value="Genomic_DNA"/>
</dbReference>
<keyword evidence="3" id="KW-1185">Reference proteome</keyword>
<keyword evidence="1" id="KW-0472">Membrane</keyword>
<dbReference type="PATRIC" id="fig|388467.6.peg.4010"/>
<dbReference type="STRING" id="388467.A19Y_4068"/>
<dbReference type="GeneID" id="77289952"/>
<protein>
    <submittedName>
        <fullName evidence="2">Uncharacterized protein</fullName>
    </submittedName>
</protein>
<evidence type="ECO:0000256" key="1">
    <source>
        <dbReference type="SAM" id="Phobius"/>
    </source>
</evidence>
<dbReference type="AlphaFoldDB" id="A0A073CLI7"/>
<evidence type="ECO:0000313" key="3">
    <source>
        <dbReference type="Proteomes" id="UP000027395"/>
    </source>
</evidence>
<evidence type="ECO:0000313" key="2">
    <source>
        <dbReference type="EMBL" id="KEI68777.1"/>
    </source>
</evidence>
<gene>
    <name evidence="2" type="ORF">A19Y_4068</name>
</gene>
<proteinExistence type="predicted"/>
<dbReference type="Proteomes" id="UP000027395">
    <property type="component" value="Chromosome"/>
</dbReference>
<keyword evidence="1" id="KW-1133">Transmembrane helix</keyword>